<evidence type="ECO:0000259" key="1">
    <source>
        <dbReference type="PROSITE" id="PS50097"/>
    </source>
</evidence>
<dbReference type="PANTHER" id="PTHR22744:SF14">
    <property type="entry name" value="BTB DOMAIN-CONTAINING PROTEIN-RELATED"/>
    <property type="match status" value="1"/>
</dbReference>
<dbReference type="InterPro" id="IPR011333">
    <property type="entry name" value="SKP1/BTB/POZ_sf"/>
</dbReference>
<dbReference type="STRING" id="135651.C6KGY3"/>
<dbReference type="InterPro" id="IPR000210">
    <property type="entry name" value="BTB/POZ_dom"/>
</dbReference>
<keyword evidence="4" id="KW-1185">Reference proteome</keyword>
<dbReference type="Gene3D" id="3.30.710.10">
    <property type="entry name" value="Potassium Channel Kv1.1, Chain A"/>
    <property type="match status" value="1"/>
</dbReference>
<reference evidence="3" key="4">
    <citation type="submission" date="2011-07" db="EMBL/GenBank/DDBJ databases">
        <authorList>
            <consortium name="WormBase Consortium"/>
        </authorList>
    </citation>
    <scope>NUCLEOTIDE SEQUENCE [LARGE SCALE GENOMIC DNA]</scope>
    <source>
        <strain evidence="3">PB2801</strain>
    </source>
</reference>
<organism evidence="2">
    <name type="scientific">Caenorhabditis brenneri</name>
    <name type="common">Nematode worm</name>
    <dbReference type="NCBI Taxonomy" id="135651"/>
    <lineage>
        <taxon>Eukaryota</taxon>
        <taxon>Metazoa</taxon>
        <taxon>Ecdysozoa</taxon>
        <taxon>Nematoda</taxon>
        <taxon>Chromadorea</taxon>
        <taxon>Rhabditida</taxon>
        <taxon>Rhabditina</taxon>
        <taxon>Rhabditomorpha</taxon>
        <taxon>Rhabditoidea</taxon>
        <taxon>Rhabditidae</taxon>
        <taxon>Peloderinae</taxon>
        <taxon>Caenorhabditis</taxon>
    </lineage>
</organism>
<evidence type="ECO:0000313" key="4">
    <source>
        <dbReference type="Proteomes" id="UP000008068"/>
    </source>
</evidence>
<evidence type="ECO:0000313" key="3">
    <source>
        <dbReference type="EMBL" id="EGT45231.1"/>
    </source>
</evidence>
<accession>C6KGY3</accession>
<dbReference type="OrthoDB" id="5866811at2759"/>
<reference evidence="4" key="3">
    <citation type="submission" date="2011-07" db="EMBL/GenBank/DDBJ databases">
        <authorList>
            <consortium name="Caenorhabditis brenneri Sequencing and Analysis Consortium"/>
            <person name="Wilson R.K."/>
        </authorList>
    </citation>
    <scope>NUCLEOTIDE SEQUENCE [LARGE SCALE GENOMIC DNA]</scope>
    <source>
        <strain evidence="4">PB2801</strain>
    </source>
</reference>
<evidence type="ECO:0000313" key="2">
    <source>
        <dbReference type="EMBL" id="ACS72231.1"/>
    </source>
</evidence>
<protein>
    <recommendedName>
        <fullName evidence="1">BTB domain-containing protein</fullName>
    </recommendedName>
</protein>
<gene>
    <name evidence="3" type="ORF">CAEBREN_11434</name>
</gene>
<reference evidence="3" key="2">
    <citation type="submission" date="2010-07" db="EMBL/GenBank/DDBJ databases">
        <authorList>
            <consortium name="The Caenorhabditis brenneri Sequencing and Analysis Consortium"/>
            <person name="Wilson R.K."/>
        </authorList>
    </citation>
    <scope>NUCLEOTIDE SEQUENCE</scope>
    <source>
        <strain evidence="3">PB2801</strain>
    </source>
</reference>
<sequence>MTETPEPSIYEKAFVKSDKTDAILVVDGKKLHVNKTLLSFHSEYFDTLFNSEFKEKSMEEIEIKDVGFKDFVILLSLIHPKPFEITNWNTEILVKLADRFLLSNAKFQVEHFIKTTSEFTRHEKLLLADKYNLENLLEHVIGLYGARESFADFWHTNCRQFSDSSKARIFDKLFTRHGNFFYEWK</sequence>
<dbReference type="AlphaFoldDB" id="C6KGY3"/>
<dbReference type="EMBL" id="GQ214229">
    <property type="protein sequence ID" value="ACS72231.1"/>
    <property type="molecule type" value="mRNA"/>
</dbReference>
<dbReference type="Proteomes" id="UP000008068">
    <property type="component" value="Unassembled WGS sequence"/>
</dbReference>
<dbReference type="HOGENOM" id="CLU_036654_2_1_1"/>
<dbReference type="OMA" id="YGARESF"/>
<dbReference type="PROSITE" id="PS50097">
    <property type="entry name" value="BTB"/>
    <property type="match status" value="1"/>
</dbReference>
<name>C6KGY3_CAEBE</name>
<dbReference type="CDD" id="cd01165">
    <property type="entry name" value="BTB_POZ"/>
    <property type="match status" value="1"/>
</dbReference>
<dbReference type="EMBL" id="GL379815">
    <property type="protein sequence ID" value="EGT45231.1"/>
    <property type="molecule type" value="Genomic_DNA"/>
</dbReference>
<dbReference type="SUPFAM" id="SSF54695">
    <property type="entry name" value="POZ domain"/>
    <property type="match status" value="1"/>
</dbReference>
<proteinExistence type="evidence at transcript level"/>
<feature type="domain" description="BTB" evidence="1">
    <location>
        <begin position="20"/>
        <end position="87"/>
    </location>
</feature>
<dbReference type="SMART" id="SM00225">
    <property type="entry name" value="BTB"/>
    <property type="match status" value="1"/>
</dbReference>
<dbReference type="PANTHER" id="PTHR22744">
    <property type="entry name" value="HELIX LOOP HELIX PROTEIN 21-RELATED"/>
    <property type="match status" value="1"/>
</dbReference>
<dbReference type="Pfam" id="PF00651">
    <property type="entry name" value="BTB"/>
    <property type="match status" value="1"/>
</dbReference>
<reference evidence="2" key="1">
    <citation type="submission" date="2009-05" db="EMBL/GenBank/DDBJ databases">
        <title>Isolation of an mRNA for hypothetical polypeptide from Caenorhabditis brenneri similar to Caenorhabditis elegans btb-16 F39E9.2.</title>
        <authorList>
            <person name="Coughlin G."/>
            <person name="Mead J."/>
        </authorList>
    </citation>
    <scope>NUCLEOTIDE SEQUENCE</scope>
</reference>